<dbReference type="Proteomes" id="UP000294911">
    <property type="component" value="Unassembled WGS sequence"/>
</dbReference>
<protein>
    <submittedName>
        <fullName evidence="10">Multisubunit sodium/proton antiporter MrpD subunit</fullName>
    </submittedName>
</protein>
<dbReference type="NCBIfam" id="NF009308">
    <property type="entry name" value="PRK12665.1"/>
    <property type="match status" value="1"/>
</dbReference>
<evidence type="ECO:0000256" key="6">
    <source>
        <dbReference type="ARBA" id="ARBA00023136"/>
    </source>
</evidence>
<proteinExistence type="inferred from homology"/>
<feature type="transmembrane region" description="Helical" evidence="8">
    <location>
        <begin position="239"/>
        <end position="260"/>
    </location>
</feature>
<reference evidence="10 11" key="1">
    <citation type="submission" date="2019-03" db="EMBL/GenBank/DDBJ databases">
        <title>Genomic Encyclopedia of Type Strains, Phase IV (KMG-IV): sequencing the most valuable type-strain genomes for metagenomic binning, comparative biology and taxonomic classification.</title>
        <authorList>
            <person name="Goeker M."/>
        </authorList>
    </citation>
    <scope>NUCLEOTIDE SEQUENCE [LARGE SCALE GENOMIC DNA]</scope>
    <source>
        <strain evidence="10 11">DSM 45765</strain>
    </source>
</reference>
<gene>
    <name evidence="10" type="ORF">EV191_102556</name>
</gene>
<feature type="transmembrane region" description="Helical" evidence="8">
    <location>
        <begin position="300"/>
        <end position="319"/>
    </location>
</feature>
<evidence type="ECO:0000256" key="2">
    <source>
        <dbReference type="ARBA" id="ARBA00005346"/>
    </source>
</evidence>
<feature type="transmembrane region" description="Helical" evidence="8">
    <location>
        <begin position="80"/>
        <end position="98"/>
    </location>
</feature>
<evidence type="ECO:0000256" key="8">
    <source>
        <dbReference type="SAM" id="Phobius"/>
    </source>
</evidence>
<evidence type="ECO:0000256" key="3">
    <source>
        <dbReference type="ARBA" id="ARBA00022475"/>
    </source>
</evidence>
<dbReference type="InterPro" id="IPR050586">
    <property type="entry name" value="CPA3_Na-H_Antiporter_D"/>
</dbReference>
<dbReference type="GO" id="GO:0008137">
    <property type="term" value="F:NADH dehydrogenase (ubiquinone) activity"/>
    <property type="evidence" value="ECO:0007669"/>
    <property type="project" value="InterPro"/>
</dbReference>
<dbReference type="InterPro" id="IPR001750">
    <property type="entry name" value="ND/Mrp_TM"/>
</dbReference>
<feature type="transmembrane region" description="Helical" evidence="8">
    <location>
        <begin position="465"/>
        <end position="486"/>
    </location>
</feature>
<dbReference type="PANTHER" id="PTHR42703:SF1">
    <property type="entry name" value="NA(+)_H(+) ANTIPORTER SUBUNIT D1"/>
    <property type="match status" value="1"/>
</dbReference>
<dbReference type="Pfam" id="PF00361">
    <property type="entry name" value="Proton_antipo_M"/>
    <property type="match status" value="1"/>
</dbReference>
<feature type="transmembrane region" description="Helical" evidence="8">
    <location>
        <begin position="134"/>
        <end position="151"/>
    </location>
</feature>
<organism evidence="10 11">
    <name type="scientific">Tamaricihabitans halophyticus</name>
    <dbReference type="NCBI Taxonomy" id="1262583"/>
    <lineage>
        <taxon>Bacteria</taxon>
        <taxon>Bacillati</taxon>
        <taxon>Actinomycetota</taxon>
        <taxon>Actinomycetes</taxon>
        <taxon>Pseudonocardiales</taxon>
        <taxon>Pseudonocardiaceae</taxon>
        <taxon>Tamaricihabitans</taxon>
    </lineage>
</organism>
<feature type="transmembrane region" description="Helical" evidence="8">
    <location>
        <begin position="325"/>
        <end position="348"/>
    </location>
</feature>
<dbReference type="EMBL" id="SLXQ01000002">
    <property type="protein sequence ID" value="TCP55344.1"/>
    <property type="molecule type" value="Genomic_DNA"/>
</dbReference>
<comment type="subcellular location">
    <subcellularLocation>
        <location evidence="1">Cell membrane</location>
        <topology evidence="1">Multi-pass membrane protein</topology>
    </subcellularLocation>
    <subcellularLocation>
        <location evidence="7">Membrane</location>
        <topology evidence="7">Multi-pass membrane protein</topology>
    </subcellularLocation>
</comment>
<feature type="transmembrane region" description="Helical" evidence="8">
    <location>
        <begin position="207"/>
        <end position="232"/>
    </location>
</feature>
<dbReference type="InterPro" id="IPR003918">
    <property type="entry name" value="NADH_UbQ_OxRdtase"/>
</dbReference>
<keyword evidence="11" id="KW-1185">Reference proteome</keyword>
<evidence type="ECO:0000313" key="11">
    <source>
        <dbReference type="Proteomes" id="UP000294911"/>
    </source>
</evidence>
<accession>A0A4R2R0T9</accession>
<dbReference type="RefSeq" id="WP_132876676.1">
    <property type="nucleotide sequence ID" value="NZ_SLXQ01000002.1"/>
</dbReference>
<evidence type="ECO:0000313" key="10">
    <source>
        <dbReference type="EMBL" id="TCP55344.1"/>
    </source>
</evidence>
<feature type="transmembrane region" description="Helical" evidence="8">
    <location>
        <begin position="110"/>
        <end position="128"/>
    </location>
</feature>
<dbReference type="PANTHER" id="PTHR42703">
    <property type="entry name" value="NADH DEHYDROGENASE"/>
    <property type="match status" value="1"/>
</dbReference>
<feature type="domain" description="NADH:quinone oxidoreductase/Mrp antiporter transmembrane" evidence="9">
    <location>
        <begin position="130"/>
        <end position="417"/>
    </location>
</feature>
<comment type="similarity">
    <text evidence="2">Belongs to the CPA3 antiporters (TC 2.A.63) subunit D family.</text>
</comment>
<feature type="transmembrane region" description="Helical" evidence="8">
    <location>
        <begin position="272"/>
        <end position="293"/>
    </location>
</feature>
<evidence type="ECO:0000259" key="9">
    <source>
        <dbReference type="Pfam" id="PF00361"/>
    </source>
</evidence>
<dbReference type="PRINTS" id="PR01437">
    <property type="entry name" value="NUOXDRDTASE4"/>
</dbReference>
<evidence type="ECO:0000256" key="5">
    <source>
        <dbReference type="ARBA" id="ARBA00022989"/>
    </source>
</evidence>
<keyword evidence="5 8" id="KW-1133">Transmembrane helix</keyword>
<dbReference type="AlphaFoldDB" id="A0A4R2R0T9"/>
<name>A0A4R2R0T9_9PSEU</name>
<sequence length="515" mass="54053">MTALVTLPVLLPLLAAALSLMLTRFATIQRLLGLIVLLLIVLDAAWLLQVVDSEGPVVVQLGGHAAPFGITMIADRLAALLLLVSAVVTLSVLLFSIGQRITDYGRDTSSTAFHPMYLVLCSGVSLAYVSGDLFNLFVAFEIMLAASYVLITRRTTASRIRAGMTYVIVSLAASLLFITMIALVYAATGTVNLADLADKMGALPDGIQLGLSLLMLVVFGIKAAMVPLHFWLPDSYPTAPAPITAVFAGLLTKVGVYAMIRTQTLVFDHMESWTVLLVLGSLTMIVGALGAIAQDDINRLLSFLLVSHIGFMLFGLALFNELGMTGAILYVVHHIIVQASLFLACGLVTRHTGTVSVNGMSGVAKAYPLIAVLFALPALSLAGIPPFSGFIAKIALFQAGVQEATPIAYVATGAAILTSLLTLYAVGRVWVVSFWGEPSTPHPDPDPTDELIVGTRVTSRSMTTATGGLVAAGLLIIFVAGPLSGISERAATDLLDPSSYREVVLGDSAIAGGGE</sequence>
<dbReference type="GO" id="GO:0005886">
    <property type="term" value="C:plasma membrane"/>
    <property type="evidence" value="ECO:0007669"/>
    <property type="project" value="UniProtKB-SubCell"/>
</dbReference>
<dbReference type="GO" id="GO:0042773">
    <property type="term" value="P:ATP synthesis coupled electron transport"/>
    <property type="evidence" value="ECO:0007669"/>
    <property type="project" value="InterPro"/>
</dbReference>
<dbReference type="OrthoDB" id="9768329at2"/>
<evidence type="ECO:0000256" key="1">
    <source>
        <dbReference type="ARBA" id="ARBA00004651"/>
    </source>
</evidence>
<comment type="caution">
    <text evidence="10">The sequence shown here is derived from an EMBL/GenBank/DDBJ whole genome shotgun (WGS) entry which is preliminary data.</text>
</comment>
<keyword evidence="4 7" id="KW-0812">Transmembrane</keyword>
<feature type="transmembrane region" description="Helical" evidence="8">
    <location>
        <begin position="407"/>
        <end position="426"/>
    </location>
</feature>
<feature type="transmembrane region" description="Helical" evidence="8">
    <location>
        <begin position="163"/>
        <end position="187"/>
    </location>
</feature>
<evidence type="ECO:0000256" key="4">
    <source>
        <dbReference type="ARBA" id="ARBA00022692"/>
    </source>
</evidence>
<feature type="transmembrane region" description="Helical" evidence="8">
    <location>
        <begin position="369"/>
        <end position="387"/>
    </location>
</feature>
<keyword evidence="3" id="KW-1003">Cell membrane</keyword>
<feature type="transmembrane region" description="Helical" evidence="8">
    <location>
        <begin position="29"/>
        <end position="48"/>
    </location>
</feature>
<keyword evidence="6 8" id="KW-0472">Membrane</keyword>
<evidence type="ECO:0000256" key="7">
    <source>
        <dbReference type="RuleBase" id="RU000320"/>
    </source>
</evidence>